<accession>A0A1M7Y815</accession>
<keyword evidence="1" id="KW-0175">Coiled coil</keyword>
<protein>
    <recommendedName>
        <fullName evidence="4">CDP-Glycerol:Poly(Glycerophosphate) glycerophosphotransferase</fullName>
    </recommendedName>
</protein>
<reference evidence="2 3" key="1">
    <citation type="submission" date="2016-12" db="EMBL/GenBank/DDBJ databases">
        <authorList>
            <person name="Song W.-J."/>
            <person name="Kurnit D.M."/>
        </authorList>
    </citation>
    <scope>NUCLEOTIDE SEQUENCE [LARGE SCALE GENOMIC DNA]</scope>
    <source>
        <strain evidence="2 3">DSM 12503</strain>
    </source>
</reference>
<gene>
    <name evidence="2" type="ORF">SAMN02745217_02028</name>
</gene>
<evidence type="ECO:0000256" key="1">
    <source>
        <dbReference type="SAM" id="Coils"/>
    </source>
</evidence>
<dbReference type="AlphaFoldDB" id="A0A1M7Y815"/>
<organism evidence="2 3">
    <name type="scientific">Anaerocolumna xylanovorans DSM 12503</name>
    <dbReference type="NCBI Taxonomy" id="1121345"/>
    <lineage>
        <taxon>Bacteria</taxon>
        <taxon>Bacillati</taxon>
        <taxon>Bacillota</taxon>
        <taxon>Clostridia</taxon>
        <taxon>Lachnospirales</taxon>
        <taxon>Lachnospiraceae</taxon>
        <taxon>Anaerocolumna</taxon>
    </lineage>
</organism>
<dbReference type="RefSeq" id="WP_073588715.1">
    <property type="nucleotide sequence ID" value="NZ_FRFD01000005.1"/>
</dbReference>
<dbReference type="STRING" id="1121345.SAMN02745217_02028"/>
<sequence length="843" mass="98409">MRKTIKKKLMNITNSIEEANKVLTSLSNENRREEVLELLTDEQITVIQMGNTIENSDGEGTEAVRMLEGYCEAVWEISQEADVTNRSILIQNLSNYIRDFRTALDKFKETYNIVFLPYQASMWDSMESIWIAAKEEKNCNCYVIPIPYFECNADGSAGIMHYEGDRFPDYVPITHFKDYNLAEEHPEVIYIHNPYDAANKVTKIHPDFYSSKIKTYTDMLVYIPYFLTGSHMPQSHSLLPAYLHANRIILQNESMFNDIDCLISREKLVAIGSPKVDKLLKLCASSPEMPKEWRKLIFNTNGTKNKVIMYNISVTGLLNLKDRLLKKMEYVFETAKRAKGIVLLWRPHPLLEATLQSMTPELYGEYNRLKEMFIGEAIGIYDNTSNPELSVALSDAYIGEVTSSMVDMFEVTGKPIFILDGNIMGEVPDISDEEMKALSVYDIILGENVGWFVSKKYQAVCEMDLETGNVEILTRIPDTEMKEIDLYRYIQKRGNKIYLSPLRAKDMCLYNIDSKILKKIYFPDPESMNFIDLDFYENEIILKPSGHNGIARYNEQTERFNRINGFMDEYKRRCNKYSMEKPAFVGRMKRTGNIIWLPCAQSNGVIKYNLDDDSWEYFEVGSKDNTYNDIEIVEDYAWLLPYHSSKIVRWSIITNQYEEYDGYLEWVNQSGKEMLQIFGWWYRFESKLYAFPIQGECIVEIDLENATFKPFIIEVQCSIADRKFTLFRSWGNIEMVREFDDDLYVMLAYDESLLVLNKKDMSVKRKIKVRLSDKSFRKIQDEMFVPAVNNGSGSLITNENEEYRSLTYYFEYIKNLPENEAKRRPITQNESIGKRIHEYIKTQ</sequence>
<feature type="coiled-coil region" evidence="1">
    <location>
        <begin position="9"/>
        <end position="36"/>
    </location>
</feature>
<name>A0A1M7Y815_9FIRM</name>
<evidence type="ECO:0000313" key="3">
    <source>
        <dbReference type="Proteomes" id="UP000184612"/>
    </source>
</evidence>
<dbReference type="OrthoDB" id="1662110at2"/>
<evidence type="ECO:0000313" key="2">
    <source>
        <dbReference type="EMBL" id="SHO48773.1"/>
    </source>
</evidence>
<dbReference type="Proteomes" id="UP000184612">
    <property type="component" value="Unassembled WGS sequence"/>
</dbReference>
<dbReference type="EMBL" id="FRFD01000005">
    <property type="protein sequence ID" value="SHO48773.1"/>
    <property type="molecule type" value="Genomic_DNA"/>
</dbReference>
<keyword evidence="3" id="KW-1185">Reference proteome</keyword>
<evidence type="ECO:0008006" key="4">
    <source>
        <dbReference type="Google" id="ProtNLM"/>
    </source>
</evidence>
<proteinExistence type="predicted"/>